<gene>
    <name evidence="2" type="ORF">LTR24_001432</name>
</gene>
<protein>
    <submittedName>
        <fullName evidence="2">Uncharacterized protein</fullName>
    </submittedName>
</protein>
<feature type="compositionally biased region" description="Polar residues" evidence="1">
    <location>
        <begin position="149"/>
        <end position="163"/>
    </location>
</feature>
<evidence type="ECO:0000256" key="1">
    <source>
        <dbReference type="SAM" id="MobiDB-lite"/>
    </source>
</evidence>
<feature type="compositionally biased region" description="Acidic residues" evidence="1">
    <location>
        <begin position="213"/>
        <end position="225"/>
    </location>
</feature>
<reference evidence="2 3" key="1">
    <citation type="submission" date="2023-08" db="EMBL/GenBank/DDBJ databases">
        <title>Black Yeasts Isolated from many extreme environments.</title>
        <authorList>
            <person name="Coleine C."/>
            <person name="Stajich J.E."/>
            <person name="Selbmann L."/>
        </authorList>
    </citation>
    <scope>NUCLEOTIDE SEQUENCE [LARGE SCALE GENOMIC DNA]</scope>
    <source>
        <strain evidence="2 3">CCFEE 5885</strain>
    </source>
</reference>
<organism evidence="2 3">
    <name type="scientific">Lithohypha guttulata</name>
    <dbReference type="NCBI Taxonomy" id="1690604"/>
    <lineage>
        <taxon>Eukaryota</taxon>
        <taxon>Fungi</taxon>
        <taxon>Dikarya</taxon>
        <taxon>Ascomycota</taxon>
        <taxon>Pezizomycotina</taxon>
        <taxon>Eurotiomycetes</taxon>
        <taxon>Chaetothyriomycetidae</taxon>
        <taxon>Chaetothyriales</taxon>
        <taxon>Trichomeriaceae</taxon>
        <taxon>Lithohypha</taxon>
    </lineage>
</organism>
<dbReference type="EMBL" id="JAVRRG010000010">
    <property type="protein sequence ID" value="KAK5099534.1"/>
    <property type="molecule type" value="Genomic_DNA"/>
</dbReference>
<name>A0ABR0KKX0_9EURO</name>
<evidence type="ECO:0000313" key="3">
    <source>
        <dbReference type="Proteomes" id="UP001345013"/>
    </source>
</evidence>
<feature type="compositionally biased region" description="Polar residues" evidence="1">
    <location>
        <begin position="589"/>
        <end position="599"/>
    </location>
</feature>
<keyword evidence="3" id="KW-1185">Reference proteome</keyword>
<dbReference type="Proteomes" id="UP001345013">
    <property type="component" value="Unassembled WGS sequence"/>
</dbReference>
<sequence>MAFDDTDSPPVLEQVLPVTTKLSSDVPALERLILYATELRTRVAKHVSTDEVGGAADTQACQAAEERMDALYAVLLETAMDVKPTAKPDLQKHLSSLPSTPLVPTCAPAEVRENSPTSSTRIVPSYAANLKIPTSRSSKRFCAAPADRSASSSMELETGNTPQAHLDPPGSSSSVHGQRQDPVSLEQSHNTQQLPSPQSGEHVMQVRSLRDEEVGDDEVGDEERDDQTNTSIPLPQSLGSCSSGRQMPGSSRAPQSQSPRDEGVQAGTVRGWVRSRRSAASKANKRLSRKAKLCSPERRKRQSCSTTGIDGLNTIVSGLGCKEAQDAIRESIRLAGRPQRFSTSLMSLDDSDQPNLSRMSFVVSSVQRAMQHSSSKWHNAVMHRFDVVFLDRFYLAVCQEVSSAKDEQRPSMFLTESAVLLQLHCRQPTEIHSVGYGPESRVRDRLIDFAFLDGPPETDDDRKSMRKRLENMQRLGKRWRYLIDHVHQDVLVLLPSSVTDYSMKLAHKDVERLAELLRSRRKRLGSQTLNLAQSALKQIFVAHLRKQEEVLGEDGRLLMVPASLYDIDQDLIIINKDDLHENLPENLDQYPNENFSSDNDVLDGLNDSSAAGCNQSIGGCGHSTGHDVSTSARKGEATNSDHPAASLSPYPASWPTWTEMDTDSSVGDPPLSEDFLQAISNWLEYG</sequence>
<feature type="compositionally biased region" description="Basic residues" evidence="1">
    <location>
        <begin position="273"/>
        <end position="302"/>
    </location>
</feature>
<evidence type="ECO:0000313" key="2">
    <source>
        <dbReference type="EMBL" id="KAK5099534.1"/>
    </source>
</evidence>
<comment type="caution">
    <text evidence="2">The sequence shown here is derived from an EMBL/GenBank/DDBJ whole genome shotgun (WGS) entry which is preliminary data.</text>
</comment>
<feature type="compositionally biased region" description="Polar residues" evidence="1">
    <location>
        <begin position="626"/>
        <end position="641"/>
    </location>
</feature>
<feature type="compositionally biased region" description="Polar residues" evidence="1">
    <location>
        <begin position="228"/>
        <end position="258"/>
    </location>
</feature>
<accession>A0ABR0KKX0</accession>
<feature type="compositionally biased region" description="Polar residues" evidence="1">
    <location>
        <begin position="185"/>
        <end position="199"/>
    </location>
</feature>
<feature type="region of interest" description="Disordered" evidence="1">
    <location>
        <begin position="623"/>
        <end position="672"/>
    </location>
</feature>
<proteinExistence type="predicted"/>
<feature type="region of interest" description="Disordered" evidence="1">
    <location>
        <begin position="584"/>
        <end position="607"/>
    </location>
</feature>
<feature type="region of interest" description="Disordered" evidence="1">
    <location>
        <begin position="137"/>
        <end position="307"/>
    </location>
</feature>